<sequence>MGGDREAVRGLMEGPWVVCGDFNVARFISEKRNCLRRSRGMREISDVIEESKLIDIQLEDNHYTWFKGDNQKIASMIYIILTKTTSNLKIGGLAQKDLMIEYKEWWSSFNFSGKSGFILASKLTALKNKLKE</sequence>
<dbReference type="Proteomes" id="UP000824120">
    <property type="component" value="Chromosome 4"/>
</dbReference>
<protein>
    <submittedName>
        <fullName evidence="1">Uncharacterized protein</fullName>
    </submittedName>
</protein>
<reference evidence="1 2" key="1">
    <citation type="submission" date="2020-09" db="EMBL/GenBank/DDBJ databases">
        <title>De no assembly of potato wild relative species, Solanum commersonii.</title>
        <authorList>
            <person name="Cho K."/>
        </authorList>
    </citation>
    <scope>NUCLEOTIDE SEQUENCE [LARGE SCALE GENOMIC DNA]</scope>
    <source>
        <strain evidence="1">LZ3.2</strain>
        <tissue evidence="1">Leaf</tissue>
    </source>
</reference>
<comment type="caution">
    <text evidence="1">The sequence shown here is derived from an EMBL/GenBank/DDBJ whole genome shotgun (WGS) entry which is preliminary data.</text>
</comment>
<gene>
    <name evidence="1" type="ORF">H5410_021214</name>
</gene>
<evidence type="ECO:0000313" key="2">
    <source>
        <dbReference type="Proteomes" id="UP000824120"/>
    </source>
</evidence>
<dbReference type="Gene3D" id="3.60.10.10">
    <property type="entry name" value="Endonuclease/exonuclease/phosphatase"/>
    <property type="match status" value="1"/>
</dbReference>
<dbReference type="InterPro" id="IPR036691">
    <property type="entry name" value="Endo/exonu/phosph_ase_sf"/>
</dbReference>
<dbReference type="AlphaFoldDB" id="A0A9J5ZC04"/>
<dbReference type="EMBL" id="JACXVP010000004">
    <property type="protein sequence ID" value="KAG5609933.1"/>
    <property type="molecule type" value="Genomic_DNA"/>
</dbReference>
<keyword evidence="2" id="KW-1185">Reference proteome</keyword>
<dbReference type="SUPFAM" id="SSF56219">
    <property type="entry name" value="DNase I-like"/>
    <property type="match status" value="1"/>
</dbReference>
<proteinExistence type="predicted"/>
<organism evidence="1 2">
    <name type="scientific">Solanum commersonii</name>
    <name type="common">Commerson's wild potato</name>
    <name type="synonym">Commerson's nightshade</name>
    <dbReference type="NCBI Taxonomy" id="4109"/>
    <lineage>
        <taxon>Eukaryota</taxon>
        <taxon>Viridiplantae</taxon>
        <taxon>Streptophyta</taxon>
        <taxon>Embryophyta</taxon>
        <taxon>Tracheophyta</taxon>
        <taxon>Spermatophyta</taxon>
        <taxon>Magnoliopsida</taxon>
        <taxon>eudicotyledons</taxon>
        <taxon>Gunneridae</taxon>
        <taxon>Pentapetalae</taxon>
        <taxon>asterids</taxon>
        <taxon>lamiids</taxon>
        <taxon>Solanales</taxon>
        <taxon>Solanaceae</taxon>
        <taxon>Solanoideae</taxon>
        <taxon>Solaneae</taxon>
        <taxon>Solanum</taxon>
    </lineage>
</organism>
<accession>A0A9J5ZC04</accession>
<evidence type="ECO:0000313" key="1">
    <source>
        <dbReference type="EMBL" id="KAG5609933.1"/>
    </source>
</evidence>
<name>A0A9J5ZC04_SOLCO</name>
<dbReference type="OrthoDB" id="682716at2759"/>